<proteinExistence type="predicted"/>
<comment type="caution">
    <text evidence="2">The sequence shown here is derived from an EMBL/GenBank/DDBJ whole genome shotgun (WGS) entry which is preliminary data.</text>
</comment>
<dbReference type="OrthoDB" id="679284at2"/>
<keyword evidence="3" id="KW-1185">Reference proteome</keyword>
<sequence>MENKTENFSTAALANEAKETFDTLGQLLSTIDENIWDKSPSEKSWSVGQVMEHILKANTGFGNFITDNVVETDRPIDEKVAFLKSVFLDFSLKMQSPDFICPVETKHDKQKQLNELTALKNEIVLLINNLDLSKTCMNFELPTFGYLTRLEWVNFALFHTQRHTEQIRNILLSVKN</sequence>
<evidence type="ECO:0000313" key="2">
    <source>
        <dbReference type="EMBL" id="RKS17878.1"/>
    </source>
</evidence>
<dbReference type="AlphaFoldDB" id="A0A495LXM4"/>
<accession>A0A495LXM4</accession>
<dbReference type="InterPro" id="IPR024775">
    <property type="entry name" value="DinB-like"/>
</dbReference>
<dbReference type="Gene3D" id="1.20.120.450">
    <property type="entry name" value="dinb family like domain"/>
    <property type="match status" value="1"/>
</dbReference>
<feature type="domain" description="DinB-like" evidence="1">
    <location>
        <begin position="19"/>
        <end position="167"/>
    </location>
</feature>
<dbReference type="SUPFAM" id="SSF109854">
    <property type="entry name" value="DinB/YfiT-like putative metalloenzymes"/>
    <property type="match status" value="1"/>
</dbReference>
<organism evidence="2 3">
    <name type="scientific">Flavobacterium endophyticum</name>
    <dbReference type="NCBI Taxonomy" id="1540163"/>
    <lineage>
        <taxon>Bacteria</taxon>
        <taxon>Pseudomonadati</taxon>
        <taxon>Bacteroidota</taxon>
        <taxon>Flavobacteriia</taxon>
        <taxon>Flavobacteriales</taxon>
        <taxon>Flavobacteriaceae</taxon>
        <taxon>Flavobacterium</taxon>
    </lineage>
</organism>
<dbReference type="Proteomes" id="UP000277579">
    <property type="component" value="Unassembled WGS sequence"/>
</dbReference>
<protein>
    <submittedName>
        <fullName evidence="2">DinB family protein</fullName>
    </submittedName>
</protein>
<reference evidence="2 3" key="1">
    <citation type="submission" date="2018-10" db="EMBL/GenBank/DDBJ databases">
        <title>Genomic Encyclopedia of Archaeal and Bacterial Type Strains, Phase II (KMG-II): from individual species to whole genera.</title>
        <authorList>
            <person name="Goeker M."/>
        </authorList>
    </citation>
    <scope>NUCLEOTIDE SEQUENCE [LARGE SCALE GENOMIC DNA]</scope>
    <source>
        <strain evidence="2 3">DSM 29537</strain>
    </source>
</reference>
<dbReference type="InterPro" id="IPR034660">
    <property type="entry name" value="DinB/YfiT-like"/>
</dbReference>
<evidence type="ECO:0000259" key="1">
    <source>
        <dbReference type="Pfam" id="PF12867"/>
    </source>
</evidence>
<dbReference type="Pfam" id="PF12867">
    <property type="entry name" value="DinB_2"/>
    <property type="match status" value="1"/>
</dbReference>
<dbReference type="RefSeq" id="WP_121377593.1">
    <property type="nucleotide sequence ID" value="NZ_RBLC01000007.1"/>
</dbReference>
<gene>
    <name evidence="2" type="ORF">CLV94_3320</name>
</gene>
<dbReference type="EMBL" id="RBLC01000007">
    <property type="protein sequence ID" value="RKS17878.1"/>
    <property type="molecule type" value="Genomic_DNA"/>
</dbReference>
<evidence type="ECO:0000313" key="3">
    <source>
        <dbReference type="Proteomes" id="UP000277579"/>
    </source>
</evidence>
<name>A0A495LXM4_9FLAO</name>